<dbReference type="CDD" id="cd08432">
    <property type="entry name" value="PBP2_GcdR_TrpI_HvrB_AmpR_like"/>
    <property type="match status" value="1"/>
</dbReference>
<dbReference type="FunFam" id="1.10.10.10:FF:000001">
    <property type="entry name" value="LysR family transcriptional regulator"/>
    <property type="match status" value="1"/>
</dbReference>
<dbReference type="KEGG" id="mpt:Mpe_A3294"/>
<dbReference type="STRING" id="420662.Mpe_A3294"/>
<dbReference type="Pfam" id="PF00126">
    <property type="entry name" value="HTH_1"/>
    <property type="match status" value="1"/>
</dbReference>
<dbReference type="GO" id="GO:0003700">
    <property type="term" value="F:DNA-binding transcription factor activity"/>
    <property type="evidence" value="ECO:0007669"/>
    <property type="project" value="InterPro"/>
</dbReference>
<accession>A2SL08</accession>
<sequence length="321" mass="35396">MNTSRQRPLAVGPIRAFEAVARHLSFRAAAEELHLTQPAISRQIQSLEDEVGSSLFTRGTRSVALTGDGVALLAAVTPALERLDAGVRQIRSARGRRGVNLNTFPSFASLWLLPRIEAYQRDHPDLDIRIDANDRLADLDDPEVEIVIRYCSAQRAPAGAVRLFGETLTPVASPRLLEQAASSAAPPLRTPADLALHTLLEEDSLQASTQFVSWRHWLAVQALPALEPRRWIYLNFTYQQVQAALAGQGIALARLALVDESLARGELVEPFGPAFRTRSPYSYWLIIAGSKRDRAEVQRFASWVQAQGASTRQAIGETEFD</sequence>
<evidence type="ECO:0000256" key="4">
    <source>
        <dbReference type="ARBA" id="ARBA00023163"/>
    </source>
</evidence>
<comment type="similarity">
    <text evidence="1">Belongs to the LysR transcriptional regulatory family.</text>
</comment>
<proteinExistence type="inferred from homology"/>
<dbReference type="Pfam" id="PF03466">
    <property type="entry name" value="LysR_substrate"/>
    <property type="match status" value="1"/>
</dbReference>
<dbReference type="InterPro" id="IPR036390">
    <property type="entry name" value="WH_DNA-bd_sf"/>
</dbReference>
<dbReference type="AlphaFoldDB" id="A2SL08"/>
<reference evidence="6 7" key="1">
    <citation type="journal article" date="2007" name="J. Bacteriol.">
        <title>Whole-genome analysis of the methyl tert-butyl ether-degrading beta-proteobacterium Methylibium petroleiphilum PM1.</title>
        <authorList>
            <person name="Kane S.R."/>
            <person name="Chakicherla A.Y."/>
            <person name="Chain P.S.G."/>
            <person name="Schmidt R."/>
            <person name="Shin M.W."/>
            <person name="Legler T.C."/>
            <person name="Scow K.M."/>
            <person name="Larimer F.W."/>
            <person name="Lucas S.M."/>
            <person name="Richardson P.M."/>
            <person name="Hristova K.R."/>
        </authorList>
    </citation>
    <scope>NUCLEOTIDE SEQUENCE [LARGE SCALE GENOMIC DNA]</scope>
    <source>
        <strain evidence="7">ATCC BAA-1232 / LMG 22953 / PM1</strain>
    </source>
</reference>
<dbReference type="SUPFAM" id="SSF53850">
    <property type="entry name" value="Periplasmic binding protein-like II"/>
    <property type="match status" value="1"/>
</dbReference>
<dbReference type="InterPro" id="IPR005119">
    <property type="entry name" value="LysR_subst-bd"/>
</dbReference>
<evidence type="ECO:0000256" key="2">
    <source>
        <dbReference type="ARBA" id="ARBA00023015"/>
    </source>
</evidence>
<dbReference type="InterPro" id="IPR000847">
    <property type="entry name" value="LysR_HTH_N"/>
</dbReference>
<evidence type="ECO:0000313" key="6">
    <source>
        <dbReference type="EMBL" id="ABM96247.1"/>
    </source>
</evidence>
<dbReference type="SUPFAM" id="SSF46785">
    <property type="entry name" value="Winged helix' DNA-binding domain"/>
    <property type="match status" value="1"/>
</dbReference>
<keyword evidence="7" id="KW-1185">Reference proteome</keyword>
<dbReference type="InterPro" id="IPR058163">
    <property type="entry name" value="LysR-type_TF_proteobact-type"/>
</dbReference>
<dbReference type="GO" id="GO:0043565">
    <property type="term" value="F:sequence-specific DNA binding"/>
    <property type="evidence" value="ECO:0007669"/>
    <property type="project" value="TreeGrafter"/>
</dbReference>
<name>A2SL08_METPP</name>
<dbReference type="Gene3D" id="3.40.190.10">
    <property type="entry name" value="Periplasmic binding protein-like II"/>
    <property type="match status" value="2"/>
</dbReference>
<dbReference type="eggNOG" id="COG0583">
    <property type="taxonomic scope" value="Bacteria"/>
</dbReference>
<dbReference type="RefSeq" id="WP_011830870.1">
    <property type="nucleotide sequence ID" value="NC_008825.1"/>
</dbReference>
<evidence type="ECO:0000259" key="5">
    <source>
        <dbReference type="PROSITE" id="PS50931"/>
    </source>
</evidence>
<dbReference type="Gene3D" id="1.10.10.10">
    <property type="entry name" value="Winged helix-like DNA-binding domain superfamily/Winged helix DNA-binding domain"/>
    <property type="match status" value="1"/>
</dbReference>
<dbReference type="HOGENOM" id="CLU_039613_37_0_4"/>
<feature type="domain" description="HTH lysR-type" evidence="5">
    <location>
        <begin position="14"/>
        <end position="66"/>
    </location>
</feature>
<evidence type="ECO:0000256" key="3">
    <source>
        <dbReference type="ARBA" id="ARBA00023125"/>
    </source>
</evidence>
<dbReference type="GO" id="GO:0006351">
    <property type="term" value="P:DNA-templated transcription"/>
    <property type="evidence" value="ECO:0007669"/>
    <property type="project" value="TreeGrafter"/>
</dbReference>
<evidence type="ECO:0000313" key="7">
    <source>
        <dbReference type="Proteomes" id="UP000000366"/>
    </source>
</evidence>
<dbReference type="PRINTS" id="PR00039">
    <property type="entry name" value="HTHLYSR"/>
</dbReference>
<evidence type="ECO:0000256" key="1">
    <source>
        <dbReference type="ARBA" id="ARBA00009437"/>
    </source>
</evidence>
<dbReference type="PANTHER" id="PTHR30537">
    <property type="entry name" value="HTH-TYPE TRANSCRIPTIONAL REGULATOR"/>
    <property type="match status" value="1"/>
</dbReference>
<protein>
    <submittedName>
        <fullName evidence="6">Transcriptional regulator, LysR family</fullName>
    </submittedName>
</protein>
<dbReference type="InterPro" id="IPR036388">
    <property type="entry name" value="WH-like_DNA-bd_sf"/>
</dbReference>
<dbReference type="PANTHER" id="PTHR30537:SF74">
    <property type="entry name" value="HTH-TYPE TRANSCRIPTIONAL REGULATOR TRPI"/>
    <property type="match status" value="1"/>
</dbReference>
<keyword evidence="4" id="KW-0804">Transcription</keyword>
<organism evidence="6 7">
    <name type="scientific">Methylibium petroleiphilum (strain ATCC BAA-1232 / LMG 22953 / PM1)</name>
    <dbReference type="NCBI Taxonomy" id="420662"/>
    <lineage>
        <taxon>Bacteria</taxon>
        <taxon>Pseudomonadati</taxon>
        <taxon>Pseudomonadota</taxon>
        <taxon>Betaproteobacteria</taxon>
        <taxon>Burkholderiales</taxon>
        <taxon>Sphaerotilaceae</taxon>
        <taxon>Methylibium</taxon>
    </lineage>
</organism>
<dbReference type="Proteomes" id="UP000000366">
    <property type="component" value="Chromosome"/>
</dbReference>
<dbReference type="PROSITE" id="PS50931">
    <property type="entry name" value="HTH_LYSR"/>
    <property type="match status" value="1"/>
</dbReference>
<gene>
    <name evidence="6" type="ordered locus">Mpe_A3294</name>
</gene>
<keyword evidence="2" id="KW-0805">Transcription regulation</keyword>
<keyword evidence="3" id="KW-0238">DNA-binding</keyword>
<dbReference type="EMBL" id="CP000555">
    <property type="protein sequence ID" value="ABM96247.1"/>
    <property type="molecule type" value="Genomic_DNA"/>
</dbReference>